<dbReference type="Pfam" id="PF02130">
    <property type="entry name" value="YbeY"/>
    <property type="match status" value="1"/>
</dbReference>
<dbReference type="GO" id="GO:0004222">
    <property type="term" value="F:metalloendopeptidase activity"/>
    <property type="evidence" value="ECO:0007669"/>
    <property type="project" value="InterPro"/>
</dbReference>
<comment type="subcellular location">
    <subcellularLocation>
        <location evidence="7">Cytoplasm</location>
    </subcellularLocation>
</comment>
<dbReference type="InterPro" id="IPR020549">
    <property type="entry name" value="YbeY_CS"/>
</dbReference>
<feature type="binding site" evidence="7">
    <location>
        <position position="137"/>
    </location>
    <ligand>
        <name>Zn(2+)</name>
        <dbReference type="ChEBI" id="CHEBI:29105"/>
        <note>catalytic</note>
    </ligand>
</feature>
<keyword evidence="5 7" id="KW-0378">Hydrolase</keyword>
<evidence type="ECO:0000256" key="3">
    <source>
        <dbReference type="ARBA" id="ARBA00022723"/>
    </source>
</evidence>
<evidence type="ECO:0000256" key="2">
    <source>
        <dbReference type="ARBA" id="ARBA00022722"/>
    </source>
</evidence>
<comment type="cofactor">
    <cofactor evidence="7">
        <name>Zn(2+)</name>
        <dbReference type="ChEBI" id="CHEBI:29105"/>
    </cofactor>
    <text evidence="7">Binds 1 zinc ion.</text>
</comment>
<dbReference type="PANTHER" id="PTHR46986:SF1">
    <property type="entry name" value="ENDORIBONUCLEASE YBEY, CHLOROPLASTIC"/>
    <property type="match status" value="1"/>
</dbReference>
<keyword evidence="2 7" id="KW-0540">Nuclease</keyword>
<dbReference type="Gene3D" id="3.40.390.30">
    <property type="entry name" value="Metalloproteases ('zincins'), catalytic domain"/>
    <property type="match status" value="1"/>
</dbReference>
<dbReference type="HAMAP" id="MF_00009">
    <property type="entry name" value="Endoribonucl_YbeY"/>
    <property type="match status" value="1"/>
</dbReference>
<sequence>MSRMPPPFEVEITVSVEVVGWGGPDRLETLVDRTVAAAIAELDLRSPSPTELGVTFTDDAAIRALNAEWRGKDKATNVLSFPAFAEVREGVVPPMLGDIVIAFETVEREAALEGKPFDHHLTHLVTHGFLHLLGYDHESDGEAEEMERVERSVLSALAIPDPYAVTDEG</sequence>
<evidence type="ECO:0000256" key="6">
    <source>
        <dbReference type="ARBA" id="ARBA00022833"/>
    </source>
</evidence>
<dbReference type="PANTHER" id="PTHR46986">
    <property type="entry name" value="ENDORIBONUCLEASE YBEY, CHLOROPLASTIC"/>
    <property type="match status" value="1"/>
</dbReference>
<evidence type="ECO:0000256" key="1">
    <source>
        <dbReference type="ARBA" id="ARBA00010875"/>
    </source>
</evidence>
<proteinExistence type="inferred from homology"/>
<keyword evidence="7" id="KW-0690">Ribosome biogenesis</keyword>
<dbReference type="Proteomes" id="UP000182840">
    <property type="component" value="Chromosome"/>
</dbReference>
<dbReference type="InterPro" id="IPR002036">
    <property type="entry name" value="YbeY"/>
</dbReference>
<dbReference type="KEGG" id="meso:BSQ44_03575"/>
<dbReference type="GO" id="GO:0008270">
    <property type="term" value="F:zinc ion binding"/>
    <property type="evidence" value="ECO:0007669"/>
    <property type="project" value="UniProtKB-UniRule"/>
</dbReference>
<comment type="similarity">
    <text evidence="1 7">Belongs to the endoribonuclease YbeY family.</text>
</comment>
<keyword evidence="3 7" id="KW-0479">Metal-binding</keyword>
<dbReference type="AlphaFoldDB" id="A0A1L3SMC7"/>
<organism evidence="8 9">
    <name type="scientific">Aquibium oceanicum</name>
    <dbReference type="NCBI Taxonomy" id="1670800"/>
    <lineage>
        <taxon>Bacteria</taxon>
        <taxon>Pseudomonadati</taxon>
        <taxon>Pseudomonadota</taxon>
        <taxon>Alphaproteobacteria</taxon>
        <taxon>Hyphomicrobiales</taxon>
        <taxon>Phyllobacteriaceae</taxon>
        <taxon>Aquibium</taxon>
    </lineage>
</organism>
<keyword evidence="9" id="KW-1185">Reference proteome</keyword>
<name>A0A1L3SMC7_9HYPH</name>
<dbReference type="SUPFAM" id="SSF55486">
    <property type="entry name" value="Metalloproteases ('zincins'), catalytic domain"/>
    <property type="match status" value="1"/>
</dbReference>
<keyword evidence="7" id="KW-0698">rRNA processing</keyword>
<reference evidence="9" key="1">
    <citation type="submission" date="2016-11" db="EMBL/GenBank/DDBJ databases">
        <title>Mesorhizobium oceanicum sp. nov., isolated from deep seawater in South China Sea.</title>
        <authorList>
            <person name="Fu G.-Y."/>
        </authorList>
    </citation>
    <scope>NUCLEOTIDE SEQUENCE [LARGE SCALE GENOMIC DNA]</scope>
    <source>
        <strain evidence="9">B7</strain>
    </source>
</reference>
<evidence type="ECO:0000313" key="9">
    <source>
        <dbReference type="Proteomes" id="UP000182840"/>
    </source>
</evidence>
<keyword evidence="7" id="KW-0963">Cytoplasm</keyword>
<dbReference type="EC" id="3.1.-.-" evidence="7"/>
<feature type="binding site" evidence="7">
    <location>
        <position position="127"/>
    </location>
    <ligand>
        <name>Zn(2+)</name>
        <dbReference type="ChEBI" id="CHEBI:29105"/>
        <note>catalytic</note>
    </ligand>
</feature>
<keyword evidence="4 7" id="KW-0255">Endonuclease</keyword>
<dbReference type="InterPro" id="IPR023091">
    <property type="entry name" value="MetalPrtase_cat_dom_sf_prd"/>
</dbReference>
<dbReference type="GO" id="GO:0004521">
    <property type="term" value="F:RNA endonuclease activity"/>
    <property type="evidence" value="ECO:0007669"/>
    <property type="project" value="UniProtKB-UniRule"/>
</dbReference>
<comment type="function">
    <text evidence="7">Single strand-specific metallo-endoribonuclease involved in late-stage 70S ribosome quality control and in maturation of the 3' terminus of the 16S rRNA.</text>
</comment>
<gene>
    <name evidence="7" type="primary">ybeY</name>
    <name evidence="8" type="ORF">BSQ44_03575</name>
</gene>
<evidence type="ECO:0000256" key="7">
    <source>
        <dbReference type="HAMAP-Rule" id="MF_00009"/>
    </source>
</evidence>
<dbReference type="GO" id="GO:0005737">
    <property type="term" value="C:cytoplasm"/>
    <property type="evidence" value="ECO:0007669"/>
    <property type="project" value="UniProtKB-SubCell"/>
</dbReference>
<dbReference type="PROSITE" id="PS01306">
    <property type="entry name" value="UPF0054"/>
    <property type="match status" value="1"/>
</dbReference>
<evidence type="ECO:0000313" key="8">
    <source>
        <dbReference type="EMBL" id="APH70566.1"/>
    </source>
</evidence>
<dbReference type="NCBIfam" id="TIGR00043">
    <property type="entry name" value="rRNA maturation RNase YbeY"/>
    <property type="match status" value="1"/>
</dbReference>
<accession>A0A1L3SMC7</accession>
<keyword evidence="6 7" id="KW-0862">Zinc</keyword>
<feature type="binding site" evidence="7">
    <location>
        <position position="131"/>
    </location>
    <ligand>
        <name>Zn(2+)</name>
        <dbReference type="ChEBI" id="CHEBI:29105"/>
        <note>catalytic</note>
    </ligand>
</feature>
<dbReference type="EMBL" id="CP018171">
    <property type="protein sequence ID" value="APH70566.1"/>
    <property type="molecule type" value="Genomic_DNA"/>
</dbReference>
<evidence type="ECO:0000256" key="5">
    <source>
        <dbReference type="ARBA" id="ARBA00022801"/>
    </source>
</evidence>
<dbReference type="STRING" id="1670800.BSQ44_03575"/>
<protein>
    <recommendedName>
        <fullName evidence="7">Endoribonuclease YbeY</fullName>
        <ecNumber evidence="7">3.1.-.-</ecNumber>
    </recommendedName>
</protein>
<evidence type="ECO:0000256" key="4">
    <source>
        <dbReference type="ARBA" id="ARBA00022759"/>
    </source>
</evidence>
<dbReference type="GO" id="GO:0006364">
    <property type="term" value="P:rRNA processing"/>
    <property type="evidence" value="ECO:0007669"/>
    <property type="project" value="UniProtKB-UniRule"/>
</dbReference>